<evidence type="ECO:0000313" key="3">
    <source>
        <dbReference type="Proteomes" id="UP000653308"/>
    </source>
</evidence>
<accession>A0ABQ2YZX9</accession>
<dbReference type="Proteomes" id="UP000653308">
    <property type="component" value="Unassembled WGS sequence"/>
</dbReference>
<name>A0ABQ2YZX9_9ACTN</name>
<sequence>MKKIPGESRGTSPFGSRLGGLGLGVVWFAFLAVSDPARPLWLRIGYGVTALVFAAGMTAELVMTGKRRHGAAKDLTDERS</sequence>
<keyword evidence="1" id="KW-1133">Transmembrane helix</keyword>
<dbReference type="RefSeq" id="WP_190195576.1">
    <property type="nucleotide sequence ID" value="NZ_BMWE01000001.1"/>
</dbReference>
<comment type="caution">
    <text evidence="2">The sequence shown here is derived from an EMBL/GenBank/DDBJ whole genome shotgun (WGS) entry which is preliminary data.</text>
</comment>
<reference evidence="3" key="1">
    <citation type="journal article" date="2019" name="Int. J. Syst. Evol. Microbiol.">
        <title>The Global Catalogue of Microorganisms (GCM) 10K type strain sequencing project: providing services to taxonomists for standard genome sequencing and annotation.</title>
        <authorList>
            <consortium name="The Broad Institute Genomics Platform"/>
            <consortium name="The Broad Institute Genome Sequencing Center for Infectious Disease"/>
            <person name="Wu L."/>
            <person name="Ma J."/>
        </authorList>
    </citation>
    <scope>NUCLEOTIDE SEQUENCE [LARGE SCALE GENOMIC DNA]</scope>
    <source>
        <strain evidence="3">JCM 4957</strain>
    </source>
</reference>
<evidence type="ECO:0000313" key="2">
    <source>
        <dbReference type="EMBL" id="GGY00846.1"/>
    </source>
</evidence>
<protein>
    <recommendedName>
        <fullName evidence="4">Integral membrane protein</fullName>
    </recommendedName>
</protein>
<keyword evidence="1" id="KW-0812">Transmembrane</keyword>
<feature type="transmembrane region" description="Helical" evidence="1">
    <location>
        <begin position="44"/>
        <end position="63"/>
    </location>
</feature>
<proteinExistence type="predicted"/>
<dbReference type="EMBL" id="BMWE01000001">
    <property type="protein sequence ID" value="GGY00846.1"/>
    <property type="molecule type" value="Genomic_DNA"/>
</dbReference>
<evidence type="ECO:0000256" key="1">
    <source>
        <dbReference type="SAM" id="Phobius"/>
    </source>
</evidence>
<evidence type="ECO:0008006" key="4">
    <source>
        <dbReference type="Google" id="ProtNLM"/>
    </source>
</evidence>
<organism evidence="2 3">
    <name type="scientific">Streptomyces djakartensis</name>
    <dbReference type="NCBI Taxonomy" id="68193"/>
    <lineage>
        <taxon>Bacteria</taxon>
        <taxon>Bacillati</taxon>
        <taxon>Actinomycetota</taxon>
        <taxon>Actinomycetes</taxon>
        <taxon>Kitasatosporales</taxon>
        <taxon>Streptomycetaceae</taxon>
        <taxon>Streptomyces</taxon>
    </lineage>
</organism>
<gene>
    <name evidence="2" type="ORF">GCM10010384_00250</name>
</gene>
<keyword evidence="3" id="KW-1185">Reference proteome</keyword>
<keyword evidence="1" id="KW-0472">Membrane</keyword>